<organism evidence="1 2">
    <name type="scientific">Penicillium oxalicum (strain 114-2 / CGMCC 5302)</name>
    <name type="common">Penicillium decumbens</name>
    <dbReference type="NCBI Taxonomy" id="933388"/>
    <lineage>
        <taxon>Eukaryota</taxon>
        <taxon>Fungi</taxon>
        <taxon>Dikarya</taxon>
        <taxon>Ascomycota</taxon>
        <taxon>Pezizomycotina</taxon>
        <taxon>Eurotiomycetes</taxon>
        <taxon>Eurotiomycetidae</taxon>
        <taxon>Eurotiales</taxon>
        <taxon>Aspergillaceae</taxon>
        <taxon>Penicillium</taxon>
    </lineage>
</organism>
<keyword evidence="2" id="KW-1185">Reference proteome</keyword>
<protein>
    <submittedName>
        <fullName evidence="1">Uncharacterized protein</fullName>
    </submittedName>
</protein>
<evidence type="ECO:0000313" key="1">
    <source>
        <dbReference type="EMBL" id="EPS27089.1"/>
    </source>
</evidence>
<dbReference type="Proteomes" id="UP000019376">
    <property type="component" value="Unassembled WGS sequence"/>
</dbReference>
<dbReference type="EMBL" id="KB644409">
    <property type="protein sequence ID" value="EPS27089.1"/>
    <property type="molecule type" value="Genomic_DNA"/>
</dbReference>
<gene>
    <name evidence="1" type="ORF">PDE_02030</name>
</gene>
<accession>S7ZA49</accession>
<name>S7ZA49_PENO1</name>
<reference evidence="1 2" key="1">
    <citation type="journal article" date="2013" name="PLoS ONE">
        <title>Genomic and secretomic analyses reveal unique features of the lignocellulolytic enzyme system of Penicillium decumbens.</title>
        <authorList>
            <person name="Liu G."/>
            <person name="Zhang L."/>
            <person name="Wei X."/>
            <person name="Zou G."/>
            <person name="Qin Y."/>
            <person name="Ma L."/>
            <person name="Li J."/>
            <person name="Zheng H."/>
            <person name="Wang S."/>
            <person name="Wang C."/>
            <person name="Xun L."/>
            <person name="Zhao G.-P."/>
            <person name="Zhou Z."/>
            <person name="Qu Y."/>
        </authorList>
    </citation>
    <scope>NUCLEOTIDE SEQUENCE [LARGE SCALE GENOMIC DNA]</scope>
    <source>
        <strain evidence="2">114-2 / CGMCC 5302</strain>
    </source>
</reference>
<dbReference type="AlphaFoldDB" id="S7ZA49"/>
<dbReference type="HOGENOM" id="CLU_1475639_0_0_1"/>
<evidence type="ECO:0000313" key="2">
    <source>
        <dbReference type="Proteomes" id="UP000019376"/>
    </source>
</evidence>
<proteinExistence type="predicted"/>
<sequence length="183" mass="20064">MYLVLADSTTGILQKSQTQPPEKTSLGNISGPIPFLLPLIGRHSILGLESESGSQSARDLDKAPNSIGHKWVHYDVLPKELRQRKESFWFFSFSFSMRVRRWVGTGKIAVLRLSCPFPPLLSLSPARARALMFFPCNLLSGSTSTINSNKSACPSLVGCKTSVPNDGPDVSKLEVDGWETSKV</sequence>